<reference evidence="3 4" key="1">
    <citation type="submission" date="2020-02" db="EMBL/GenBank/DDBJ databases">
        <authorList>
            <person name="Ma Q."/>
            <person name="Huang Y."/>
            <person name="Song X."/>
            <person name="Pei D."/>
        </authorList>
    </citation>
    <scope>NUCLEOTIDE SEQUENCE [LARGE SCALE GENOMIC DNA]</scope>
    <source>
        <strain evidence="3">Sxm20200214</strain>
        <tissue evidence="3">Leaf</tissue>
    </source>
</reference>
<feature type="compositionally biased region" description="Polar residues" evidence="1">
    <location>
        <begin position="272"/>
        <end position="286"/>
    </location>
</feature>
<feature type="region of interest" description="Disordered" evidence="1">
    <location>
        <begin position="264"/>
        <end position="289"/>
    </location>
</feature>
<dbReference type="Pfam" id="PF03031">
    <property type="entry name" value="NIF"/>
    <property type="match status" value="1"/>
</dbReference>
<feature type="domain" description="FCP1 homology" evidence="2">
    <location>
        <begin position="295"/>
        <end position="454"/>
    </location>
</feature>
<accession>A0A8X8ASF6</accession>
<evidence type="ECO:0000313" key="3">
    <source>
        <dbReference type="EMBL" id="KAG2311410.1"/>
    </source>
</evidence>
<keyword evidence="4" id="KW-1185">Reference proteome</keyword>
<evidence type="ECO:0000256" key="1">
    <source>
        <dbReference type="SAM" id="MobiDB-lite"/>
    </source>
</evidence>
<dbReference type="InterPro" id="IPR005379">
    <property type="entry name" value="FDM1-5/IDN2_XH"/>
</dbReference>
<evidence type="ECO:0000259" key="2">
    <source>
        <dbReference type="PROSITE" id="PS50969"/>
    </source>
</evidence>
<dbReference type="InterPro" id="IPR036412">
    <property type="entry name" value="HAD-like_sf"/>
</dbReference>
<feature type="region of interest" description="Disordered" evidence="1">
    <location>
        <begin position="94"/>
        <end position="117"/>
    </location>
</feature>
<feature type="compositionally biased region" description="Polar residues" evidence="1">
    <location>
        <begin position="94"/>
        <end position="112"/>
    </location>
</feature>
<protein>
    <recommendedName>
        <fullName evidence="2">FCP1 homology domain-containing protein</fullName>
    </recommendedName>
</protein>
<dbReference type="PANTHER" id="PTHR21596:SF54">
    <property type="entry name" value="TRANSCRIPTION REGULATOR-LIKE"/>
    <property type="match status" value="1"/>
</dbReference>
<gene>
    <name evidence="3" type="ORF">Bca52824_022967</name>
</gene>
<proteinExistence type="predicted"/>
<dbReference type="Proteomes" id="UP000886595">
    <property type="component" value="Unassembled WGS sequence"/>
</dbReference>
<dbReference type="SUPFAM" id="SSF56784">
    <property type="entry name" value="HAD-like"/>
    <property type="match status" value="1"/>
</dbReference>
<dbReference type="InterPro" id="IPR004274">
    <property type="entry name" value="FCP1_dom"/>
</dbReference>
<name>A0A8X8ASF6_BRACI</name>
<dbReference type="PROSITE" id="PS50969">
    <property type="entry name" value="FCP1"/>
    <property type="match status" value="1"/>
</dbReference>
<evidence type="ECO:0000313" key="4">
    <source>
        <dbReference type="Proteomes" id="UP000886595"/>
    </source>
</evidence>
<dbReference type="AlphaFoldDB" id="A0A8X8ASF6"/>
<dbReference type="InterPro" id="IPR023214">
    <property type="entry name" value="HAD_sf"/>
</dbReference>
<dbReference type="OrthoDB" id="1711508at2759"/>
<comment type="caution">
    <text evidence="3">The sequence shown here is derived from an EMBL/GenBank/DDBJ whole genome shotgun (WGS) entry which is preliminary data.</text>
</comment>
<dbReference type="EMBL" id="JAAMPC010000005">
    <property type="protein sequence ID" value="KAG2311410.1"/>
    <property type="molecule type" value="Genomic_DNA"/>
</dbReference>
<dbReference type="PANTHER" id="PTHR21596">
    <property type="entry name" value="RIBONUCLEASE P SUBUNIT P38"/>
    <property type="match status" value="1"/>
</dbReference>
<dbReference type="Pfam" id="PF03469">
    <property type="entry name" value="XH"/>
    <property type="match status" value="2"/>
</dbReference>
<dbReference type="GO" id="GO:0080188">
    <property type="term" value="P:gene silencing by siRNA-directed DNA methylation"/>
    <property type="evidence" value="ECO:0007669"/>
    <property type="project" value="InterPro"/>
</dbReference>
<dbReference type="Gene3D" id="3.40.50.1000">
    <property type="entry name" value="HAD superfamily/HAD-like"/>
    <property type="match status" value="1"/>
</dbReference>
<organism evidence="3 4">
    <name type="scientific">Brassica carinata</name>
    <name type="common">Ethiopian mustard</name>
    <name type="synonym">Abyssinian cabbage</name>
    <dbReference type="NCBI Taxonomy" id="52824"/>
    <lineage>
        <taxon>Eukaryota</taxon>
        <taxon>Viridiplantae</taxon>
        <taxon>Streptophyta</taxon>
        <taxon>Embryophyta</taxon>
        <taxon>Tracheophyta</taxon>
        <taxon>Spermatophyta</taxon>
        <taxon>Magnoliopsida</taxon>
        <taxon>eudicotyledons</taxon>
        <taxon>Gunneridae</taxon>
        <taxon>Pentapetalae</taxon>
        <taxon>rosids</taxon>
        <taxon>malvids</taxon>
        <taxon>Brassicales</taxon>
        <taxon>Brassicaceae</taxon>
        <taxon>Brassiceae</taxon>
        <taxon>Brassica</taxon>
    </lineage>
</organism>
<sequence>MIGQAKKAYWVKQSLRVADEKDGKLRELKDNYGEYLCNEVVRLKLEIQDLITIDTGEAPWNFVEDIKATEEEAMDVLLKIHRIVKAVKNKSCSSTNEPVLQQDGGNASQGEQTTRRRTAMEDSSACAQSHHVEPILKALVEIRKYLVEEIAEADAEAMYSEWTRHVKSIHWHPFKFDNSEGTPKRVVDENDAKLRELKDNYGQYLCNEVVRVKLEIHDLIDIGNLETLWSFVEDRKAAEEEAMDVILKIDRIVKTVKNKSCSSANEPVLQQDGGNASQREQTTTRRTAMERSNHLVSRKKLLVLDLNGLLADIGFRQTIHKRPSCEDFLNFCFDKFEVGVWSSKIWKNVEVITDQLLGDLKEKLVFCWDQNDCTKTTVGCPERNQKRIVFKNLNKLWEKQHPDIPWKNGDYNKTIIFFVSFPYTAIFPQTYNHQNQTHTSLGSGGDLRLYLEKLVEAENVQEFIKKNPFGQEAITEASNCWETYKLAISSVKEETSN</sequence>
<dbReference type="InterPro" id="IPR045177">
    <property type="entry name" value="FDM1-5/IDN2"/>
</dbReference>
<dbReference type="SMART" id="SM00577">
    <property type="entry name" value="CPDc"/>
    <property type="match status" value="1"/>
</dbReference>